<comment type="cofactor">
    <cofactor evidence="2">
        <name>heme b</name>
        <dbReference type="ChEBI" id="CHEBI:60344"/>
    </cofactor>
</comment>
<evidence type="ECO:0000256" key="6">
    <source>
        <dbReference type="ARBA" id="ARBA00022630"/>
    </source>
</evidence>
<dbReference type="EMBL" id="ML977354">
    <property type="protein sequence ID" value="KAF2107388.1"/>
    <property type="molecule type" value="Genomic_DNA"/>
</dbReference>
<accession>A0A6A5YMK8</accession>
<feature type="domain" description="Cytochrome b5 heme-binding" evidence="17">
    <location>
        <begin position="3"/>
        <end position="80"/>
    </location>
</feature>
<organism evidence="19 20">
    <name type="scientific">Lophiotrema nucula</name>
    <dbReference type="NCBI Taxonomy" id="690887"/>
    <lineage>
        <taxon>Eukaryota</taxon>
        <taxon>Fungi</taxon>
        <taxon>Dikarya</taxon>
        <taxon>Ascomycota</taxon>
        <taxon>Pezizomycotina</taxon>
        <taxon>Dothideomycetes</taxon>
        <taxon>Pleosporomycetidae</taxon>
        <taxon>Pleosporales</taxon>
        <taxon>Lophiotremataceae</taxon>
        <taxon>Lophiotrema</taxon>
    </lineage>
</organism>
<dbReference type="GO" id="GO:0005758">
    <property type="term" value="C:mitochondrial intermembrane space"/>
    <property type="evidence" value="ECO:0007669"/>
    <property type="project" value="UniProtKB-SubCell"/>
</dbReference>
<dbReference type="InterPro" id="IPR013785">
    <property type="entry name" value="Aldolase_TIM"/>
</dbReference>
<keyword evidence="5" id="KW-0349">Heme</keyword>
<dbReference type="GO" id="GO:0004460">
    <property type="term" value="F:L-lactate dehydrogenase (cytochrome) activity"/>
    <property type="evidence" value="ECO:0007669"/>
    <property type="project" value="UniProtKB-EC"/>
</dbReference>
<name>A0A6A5YMK8_9PLEO</name>
<proteinExistence type="inferred from homology"/>
<evidence type="ECO:0000256" key="14">
    <source>
        <dbReference type="ARBA" id="ARBA00061589"/>
    </source>
</evidence>
<dbReference type="PANTHER" id="PTHR10578">
    <property type="entry name" value="S -2-HYDROXY-ACID OXIDASE-RELATED"/>
    <property type="match status" value="1"/>
</dbReference>
<comment type="similarity">
    <text evidence="14">In the N-terminal section; belongs to the cytochrome b5 family.</text>
</comment>
<evidence type="ECO:0000313" key="20">
    <source>
        <dbReference type="Proteomes" id="UP000799770"/>
    </source>
</evidence>
<evidence type="ECO:0000256" key="16">
    <source>
        <dbReference type="ARBA" id="ARBA00068515"/>
    </source>
</evidence>
<evidence type="ECO:0000256" key="10">
    <source>
        <dbReference type="ARBA" id="ARBA00023004"/>
    </source>
</evidence>
<gene>
    <name evidence="19" type="ORF">BDV96DRAFT_506188</name>
</gene>
<dbReference type="FunFam" id="3.20.20.70:FF:000062">
    <property type="entry name" value="Cytochrome b2, mitochondrial, putative"/>
    <property type="match status" value="1"/>
</dbReference>
<evidence type="ECO:0000256" key="12">
    <source>
        <dbReference type="ARBA" id="ARBA00052399"/>
    </source>
</evidence>
<comment type="similarity">
    <text evidence="13">In the C-terminal section; belongs to the FMN-dependent alpha-hydroxy acid dehydrogenase family.</text>
</comment>
<evidence type="ECO:0000259" key="18">
    <source>
        <dbReference type="PROSITE" id="PS51349"/>
    </source>
</evidence>
<evidence type="ECO:0000256" key="7">
    <source>
        <dbReference type="ARBA" id="ARBA00022643"/>
    </source>
</evidence>
<keyword evidence="9" id="KW-0560">Oxidoreductase</keyword>
<evidence type="ECO:0000313" key="19">
    <source>
        <dbReference type="EMBL" id="KAF2107388.1"/>
    </source>
</evidence>
<evidence type="ECO:0000256" key="5">
    <source>
        <dbReference type="ARBA" id="ARBA00022617"/>
    </source>
</evidence>
<dbReference type="Gene3D" id="3.20.20.70">
    <property type="entry name" value="Aldolase class I"/>
    <property type="match status" value="1"/>
</dbReference>
<dbReference type="EC" id="1.1.2.3" evidence="15"/>
<dbReference type="PROSITE" id="PS50255">
    <property type="entry name" value="CYTOCHROME_B5_2"/>
    <property type="match status" value="1"/>
</dbReference>
<keyword evidence="11" id="KW-0496">Mitochondrion</keyword>
<dbReference type="InterPro" id="IPR001199">
    <property type="entry name" value="Cyt_B5-like_heme/steroid-bd"/>
</dbReference>
<keyword evidence="8" id="KW-0479">Metal-binding</keyword>
<evidence type="ECO:0000256" key="4">
    <source>
        <dbReference type="ARBA" id="ARBA00011881"/>
    </source>
</evidence>
<evidence type="ECO:0000259" key="17">
    <source>
        <dbReference type="PROSITE" id="PS50255"/>
    </source>
</evidence>
<evidence type="ECO:0000256" key="15">
    <source>
        <dbReference type="ARBA" id="ARBA00066458"/>
    </source>
</evidence>
<evidence type="ECO:0000256" key="11">
    <source>
        <dbReference type="ARBA" id="ARBA00023128"/>
    </source>
</evidence>
<dbReference type="InterPro" id="IPR037396">
    <property type="entry name" value="FMN_HAD"/>
</dbReference>
<dbReference type="CDD" id="cd02922">
    <property type="entry name" value="FCB2_FMN"/>
    <property type="match status" value="1"/>
</dbReference>
<dbReference type="InterPro" id="IPR036400">
    <property type="entry name" value="Cyt_B5-like_heme/steroid_sf"/>
</dbReference>
<dbReference type="SUPFAM" id="SSF55856">
    <property type="entry name" value="Cytochrome b5-like heme/steroid binding domain"/>
    <property type="match status" value="1"/>
</dbReference>
<dbReference type="AlphaFoldDB" id="A0A6A5YMK8"/>
<evidence type="ECO:0000256" key="13">
    <source>
        <dbReference type="ARBA" id="ARBA00061137"/>
    </source>
</evidence>
<dbReference type="PANTHER" id="PTHR10578:SF104">
    <property type="entry name" value="CYTOCHROME B2, MITOCHONDRIAL-RELATED"/>
    <property type="match status" value="1"/>
</dbReference>
<dbReference type="Pfam" id="PF01070">
    <property type="entry name" value="FMN_dh"/>
    <property type="match status" value="1"/>
</dbReference>
<comment type="catalytic activity">
    <reaction evidence="12">
        <text>(S)-lactate + 2 Fe(III)-[cytochrome c] = 2 Fe(II)-[cytochrome c] + pyruvate + 2 H(+)</text>
        <dbReference type="Rhea" id="RHEA:19909"/>
        <dbReference type="Rhea" id="RHEA-COMP:10350"/>
        <dbReference type="Rhea" id="RHEA-COMP:14399"/>
        <dbReference type="ChEBI" id="CHEBI:15361"/>
        <dbReference type="ChEBI" id="CHEBI:15378"/>
        <dbReference type="ChEBI" id="CHEBI:16651"/>
        <dbReference type="ChEBI" id="CHEBI:29033"/>
        <dbReference type="ChEBI" id="CHEBI:29034"/>
        <dbReference type="EC" id="1.1.2.3"/>
    </reaction>
    <physiologicalReaction direction="left-to-right" evidence="12">
        <dbReference type="Rhea" id="RHEA:19910"/>
    </physiologicalReaction>
</comment>
<dbReference type="SMART" id="SM01117">
    <property type="entry name" value="Cyt-b5"/>
    <property type="match status" value="1"/>
</dbReference>
<comment type="subcellular location">
    <subcellularLocation>
        <location evidence="3">Mitochondrion intermembrane space</location>
    </subcellularLocation>
</comment>
<protein>
    <recommendedName>
        <fullName evidence="16">L-lactate dehydrogenase (cytochrome)</fullName>
        <ecNumber evidence="15">1.1.2.3</ecNumber>
    </recommendedName>
</protein>
<evidence type="ECO:0000256" key="8">
    <source>
        <dbReference type="ARBA" id="ARBA00022723"/>
    </source>
</evidence>
<feature type="domain" description="FMN hydroxy acid dehydrogenase" evidence="18">
    <location>
        <begin position="109"/>
        <end position="487"/>
    </location>
</feature>
<keyword evidence="10" id="KW-0408">Iron</keyword>
<dbReference type="OrthoDB" id="1925334at2759"/>
<dbReference type="InterPro" id="IPR000262">
    <property type="entry name" value="FMN-dep_DH"/>
</dbReference>
<dbReference type="Pfam" id="PF00173">
    <property type="entry name" value="Cyt-b5"/>
    <property type="match status" value="1"/>
</dbReference>
<sequence>MVDQSVSIEEIEKHNSSGDCWIVVDNIVWDITDFAPTHPGGADIIHRHAGHDASTAYNTVHSPSLISKTLGPSKRKGVLDLKTIPENSDWLKPPPTEIASPELEIGAKPPLGSLINSHDFEAVAEKTLTKKAWAFYSSAATNCVTRNANKSMFDRIWFRPRLLRNIRDIDTRTKILGQDVELPFFVSPAAMARLAHPDGELALARGCEKYGLAQCISTNASYTMAEITGAAPSVPFFFQLYVNKDRSASETLIKDAERNGMKGIFVTIDGPVQGKREADERVKVESTGVTSAAISGVKAKNDSRGGGLGRTMGTYIDATFSWDDIAWLRRSTKLPIVVKGVQTAEDALLAMKYEIDGIFISNHGGRNLDTSPPSILTLLEIRRHCPKVFQHVEVYVDCGIRRGTDVVKALCLGARAVGMGRPFLYSLTYGQEGVEHFIDSKPTLLPSINSWLTSCVVMKDELETSLRLLGIKHLSQAHPRYLNTCDIDNLIPKHLDSPDDDFALPLTSPVLAKL</sequence>
<dbReference type="GO" id="GO:0046872">
    <property type="term" value="F:metal ion binding"/>
    <property type="evidence" value="ECO:0007669"/>
    <property type="project" value="UniProtKB-KW"/>
</dbReference>
<keyword evidence="20" id="KW-1185">Reference proteome</keyword>
<dbReference type="Gene3D" id="3.10.120.10">
    <property type="entry name" value="Cytochrome b5-like heme/steroid binding domain"/>
    <property type="match status" value="1"/>
</dbReference>
<evidence type="ECO:0000256" key="2">
    <source>
        <dbReference type="ARBA" id="ARBA00001970"/>
    </source>
</evidence>
<evidence type="ECO:0000256" key="3">
    <source>
        <dbReference type="ARBA" id="ARBA00004569"/>
    </source>
</evidence>
<dbReference type="SUPFAM" id="SSF51395">
    <property type="entry name" value="FMN-linked oxidoreductases"/>
    <property type="match status" value="1"/>
</dbReference>
<dbReference type="Proteomes" id="UP000799770">
    <property type="component" value="Unassembled WGS sequence"/>
</dbReference>
<dbReference type="PROSITE" id="PS51349">
    <property type="entry name" value="FMN_HYDROXY_ACID_DH_2"/>
    <property type="match status" value="1"/>
</dbReference>
<comment type="cofactor">
    <cofactor evidence="1">
        <name>FMN</name>
        <dbReference type="ChEBI" id="CHEBI:58210"/>
    </cofactor>
</comment>
<evidence type="ECO:0000256" key="1">
    <source>
        <dbReference type="ARBA" id="ARBA00001917"/>
    </source>
</evidence>
<keyword evidence="7" id="KW-0288">FMN</keyword>
<keyword evidence="6" id="KW-0285">Flavoprotein</keyword>
<comment type="subunit">
    <text evidence="4">Homotetramer.</text>
</comment>
<reference evidence="19" key="1">
    <citation type="journal article" date="2020" name="Stud. Mycol.">
        <title>101 Dothideomycetes genomes: a test case for predicting lifestyles and emergence of pathogens.</title>
        <authorList>
            <person name="Haridas S."/>
            <person name="Albert R."/>
            <person name="Binder M."/>
            <person name="Bloem J."/>
            <person name="Labutti K."/>
            <person name="Salamov A."/>
            <person name="Andreopoulos B."/>
            <person name="Baker S."/>
            <person name="Barry K."/>
            <person name="Bills G."/>
            <person name="Bluhm B."/>
            <person name="Cannon C."/>
            <person name="Castanera R."/>
            <person name="Culley D."/>
            <person name="Daum C."/>
            <person name="Ezra D."/>
            <person name="Gonzalez J."/>
            <person name="Henrissat B."/>
            <person name="Kuo A."/>
            <person name="Liang C."/>
            <person name="Lipzen A."/>
            <person name="Lutzoni F."/>
            <person name="Magnuson J."/>
            <person name="Mondo S."/>
            <person name="Nolan M."/>
            <person name="Ohm R."/>
            <person name="Pangilinan J."/>
            <person name="Park H.-J."/>
            <person name="Ramirez L."/>
            <person name="Alfaro M."/>
            <person name="Sun H."/>
            <person name="Tritt A."/>
            <person name="Yoshinaga Y."/>
            <person name="Zwiers L.-H."/>
            <person name="Turgeon B."/>
            <person name="Goodwin S."/>
            <person name="Spatafora J."/>
            <person name="Crous P."/>
            <person name="Grigoriev I."/>
        </authorList>
    </citation>
    <scope>NUCLEOTIDE SEQUENCE</scope>
    <source>
        <strain evidence="19">CBS 627.86</strain>
    </source>
</reference>
<dbReference type="InterPro" id="IPR037458">
    <property type="entry name" value="L-MDH/L-LDH_FMN-bd"/>
</dbReference>
<evidence type="ECO:0000256" key="9">
    <source>
        <dbReference type="ARBA" id="ARBA00023002"/>
    </source>
</evidence>